<dbReference type="PANTHER" id="PTHR13844">
    <property type="entry name" value="SWI/SNF-RELATED MATRIX-ASSOCIATED ACTIN-DEPENDENT REGULATOR OF CHROMATIN SUBFAMILY D"/>
    <property type="match status" value="1"/>
</dbReference>
<feature type="compositionally biased region" description="Basic and acidic residues" evidence="1">
    <location>
        <begin position="79"/>
        <end position="100"/>
    </location>
</feature>
<dbReference type="PROSITE" id="PS51925">
    <property type="entry name" value="SWIB_MDM2"/>
    <property type="match status" value="1"/>
</dbReference>
<reference evidence="4 5" key="1">
    <citation type="submission" date="2018-06" db="EMBL/GenBank/DDBJ databases">
        <title>Genome Sequence of the Brown Rot Fungal Pathogen Monilinia fructigena.</title>
        <authorList>
            <person name="Landi L."/>
            <person name="De Miccolis Angelini R.M."/>
            <person name="Pollastro S."/>
            <person name="Abate D."/>
            <person name="Faretra F."/>
            <person name="Romanazzi G."/>
        </authorList>
    </citation>
    <scope>NUCLEOTIDE SEQUENCE [LARGE SCALE GENOMIC DNA]</scope>
    <source>
        <strain evidence="4 5">Mfrg269</strain>
    </source>
</reference>
<dbReference type="CDD" id="cd10567">
    <property type="entry name" value="SWIB-MDM2_like"/>
    <property type="match status" value="1"/>
</dbReference>
<dbReference type="InterPro" id="IPR019835">
    <property type="entry name" value="SWIB_domain"/>
</dbReference>
<dbReference type="EMBL" id="QKRW01000020">
    <property type="protein sequence ID" value="RAL63217.1"/>
    <property type="molecule type" value="Genomic_DNA"/>
</dbReference>
<dbReference type="SUPFAM" id="SSF47592">
    <property type="entry name" value="SWIB/MDM2 domain"/>
    <property type="match status" value="1"/>
</dbReference>
<dbReference type="Proteomes" id="UP000249056">
    <property type="component" value="Unassembled WGS sequence"/>
</dbReference>
<sequence length="392" mass="43128">MSLSPQENSKYSIIIDRILKEGDLSTISAKQIRKDLQAELGFDLSHQKDAVKALILERFDEVSKHTQDTSDSPSATNGHVKDEYVKDEGSQSPSLKRETDGSDDDEKPKKKRQKQDDDAKLAALLQAQENSRSRSTRGGGTKRSASVKKNKSTPKKKKSSAKVKATDDSDMELGSDGEPKEVVKKGGFHKQYHLSTALADLVGEPTLSRPQVVKKIWEHIKGHNLQDPSDKRQIICDDKMQLVFKQDKVHMFTMNKLLGETTSQPRNDGQRGQRGRGRGRGRGGASGDAGGESRHSENREGRRGRGGNRGASSSQETTNANTNTMNSADLTAKFSTQKKLPKTDETKNADGEPVEAETPSPFVIFTDNATKNYEDFSDEDISNTDPNIGISL</sequence>
<proteinExistence type="predicted"/>
<feature type="compositionally biased region" description="Basic and acidic residues" evidence="1">
    <location>
        <begin position="341"/>
        <end position="350"/>
    </location>
</feature>
<dbReference type="InterPro" id="IPR036885">
    <property type="entry name" value="SWIB_MDM2_dom_sf"/>
</dbReference>
<organism evidence="4 5">
    <name type="scientific">Monilinia fructigena</name>
    <dbReference type="NCBI Taxonomy" id="38457"/>
    <lineage>
        <taxon>Eukaryota</taxon>
        <taxon>Fungi</taxon>
        <taxon>Dikarya</taxon>
        <taxon>Ascomycota</taxon>
        <taxon>Pezizomycotina</taxon>
        <taxon>Leotiomycetes</taxon>
        <taxon>Helotiales</taxon>
        <taxon>Sclerotiniaceae</taxon>
        <taxon>Monilinia</taxon>
    </lineage>
</organism>
<dbReference type="OrthoDB" id="10251073at2759"/>
<feature type="compositionally biased region" description="Polar residues" evidence="1">
    <location>
        <begin position="327"/>
        <end position="338"/>
    </location>
</feature>
<evidence type="ECO:0000313" key="5">
    <source>
        <dbReference type="Proteomes" id="UP000249056"/>
    </source>
</evidence>
<feature type="compositionally biased region" description="Low complexity" evidence="1">
    <location>
        <begin position="310"/>
        <end position="326"/>
    </location>
</feature>
<dbReference type="Gene3D" id="1.10.245.10">
    <property type="entry name" value="SWIB/MDM2 domain"/>
    <property type="match status" value="1"/>
</dbReference>
<name>A0A395ISC1_9HELO</name>
<feature type="compositionally biased region" description="Basic and acidic residues" evidence="1">
    <location>
        <begin position="291"/>
        <end position="303"/>
    </location>
</feature>
<dbReference type="Gene3D" id="1.10.10.60">
    <property type="entry name" value="Homeodomain-like"/>
    <property type="match status" value="1"/>
</dbReference>
<dbReference type="InterPro" id="IPR014876">
    <property type="entry name" value="DEK_C"/>
</dbReference>
<evidence type="ECO:0000313" key="4">
    <source>
        <dbReference type="EMBL" id="RAL63217.1"/>
    </source>
</evidence>
<feature type="compositionally biased region" description="Basic residues" evidence="1">
    <location>
        <begin position="145"/>
        <end position="161"/>
    </location>
</feature>
<feature type="domain" description="DM2" evidence="2">
    <location>
        <begin position="187"/>
        <end position="264"/>
    </location>
</feature>
<dbReference type="PROSITE" id="PS51998">
    <property type="entry name" value="DEK_C"/>
    <property type="match status" value="1"/>
</dbReference>
<dbReference type="AlphaFoldDB" id="A0A395ISC1"/>
<feature type="region of interest" description="Disordered" evidence="1">
    <location>
        <begin position="257"/>
        <end position="392"/>
    </location>
</feature>
<dbReference type="SMART" id="SM00151">
    <property type="entry name" value="SWIB"/>
    <property type="match status" value="1"/>
</dbReference>
<feature type="domain" description="DEK-C" evidence="3">
    <location>
        <begin position="5"/>
        <end position="60"/>
    </location>
</feature>
<evidence type="ECO:0000259" key="3">
    <source>
        <dbReference type="PROSITE" id="PS51998"/>
    </source>
</evidence>
<evidence type="ECO:0000259" key="2">
    <source>
        <dbReference type="PROSITE" id="PS51925"/>
    </source>
</evidence>
<dbReference type="Pfam" id="PF02201">
    <property type="entry name" value="SWIB"/>
    <property type="match status" value="1"/>
</dbReference>
<accession>A0A395ISC1</accession>
<dbReference type="SUPFAM" id="SSF109715">
    <property type="entry name" value="DEK C-terminal domain"/>
    <property type="match status" value="1"/>
</dbReference>
<keyword evidence="5" id="KW-1185">Reference proteome</keyword>
<evidence type="ECO:0000256" key="1">
    <source>
        <dbReference type="SAM" id="MobiDB-lite"/>
    </source>
</evidence>
<feature type="region of interest" description="Disordered" evidence="1">
    <location>
        <begin position="63"/>
        <end position="181"/>
    </location>
</feature>
<comment type="caution">
    <text evidence="4">The sequence shown here is derived from an EMBL/GenBank/DDBJ whole genome shotgun (WGS) entry which is preliminary data.</text>
</comment>
<dbReference type="Pfam" id="PF08766">
    <property type="entry name" value="DEK_C"/>
    <property type="match status" value="1"/>
</dbReference>
<gene>
    <name evidence="4" type="ORF">DID88_004295</name>
</gene>
<dbReference type="InterPro" id="IPR003121">
    <property type="entry name" value="SWIB_MDM2_domain"/>
</dbReference>
<protein>
    <submittedName>
        <fullName evidence="4">Uncharacterized protein</fullName>
    </submittedName>
</protein>